<evidence type="ECO:0000313" key="4">
    <source>
        <dbReference type="EMBL" id="MBB5335668.1"/>
    </source>
</evidence>
<dbReference type="InterPro" id="IPR005913">
    <property type="entry name" value="dTDP_dehydrorham_reduct"/>
</dbReference>
<dbReference type="PANTHER" id="PTHR10491">
    <property type="entry name" value="DTDP-4-DEHYDRORHAMNOSE REDUCTASE"/>
    <property type="match status" value="1"/>
</dbReference>
<dbReference type="InterPro" id="IPR029903">
    <property type="entry name" value="RmlD-like-bd"/>
</dbReference>
<dbReference type="PANTHER" id="PTHR10491:SF4">
    <property type="entry name" value="METHIONINE ADENOSYLTRANSFERASE 2 SUBUNIT BETA"/>
    <property type="match status" value="1"/>
</dbReference>
<organism evidence="4 5">
    <name type="scientific">Pectinatus brassicae</name>
    <dbReference type="NCBI Taxonomy" id="862415"/>
    <lineage>
        <taxon>Bacteria</taxon>
        <taxon>Bacillati</taxon>
        <taxon>Bacillota</taxon>
        <taxon>Negativicutes</taxon>
        <taxon>Selenomonadales</taxon>
        <taxon>Selenomonadaceae</taxon>
        <taxon>Pectinatus</taxon>
    </lineage>
</organism>
<gene>
    <name evidence="4" type="ORF">HNR32_000800</name>
</gene>
<keyword evidence="2" id="KW-0521">NADP</keyword>
<dbReference type="InterPro" id="IPR036291">
    <property type="entry name" value="NAD(P)-bd_dom_sf"/>
</dbReference>
<dbReference type="AlphaFoldDB" id="A0A840ULV3"/>
<dbReference type="Proteomes" id="UP000559117">
    <property type="component" value="Unassembled WGS sequence"/>
</dbReference>
<evidence type="ECO:0000313" key="5">
    <source>
        <dbReference type="Proteomes" id="UP000559117"/>
    </source>
</evidence>
<comment type="similarity">
    <text evidence="1 2">Belongs to the dTDP-4-dehydrorhamnose reductase family.</text>
</comment>
<evidence type="ECO:0000256" key="1">
    <source>
        <dbReference type="ARBA" id="ARBA00010944"/>
    </source>
</evidence>
<comment type="caution">
    <text evidence="4">The sequence shown here is derived from an EMBL/GenBank/DDBJ whole genome shotgun (WGS) entry which is preliminary data.</text>
</comment>
<dbReference type="UniPathway" id="UPA00124"/>
<feature type="domain" description="RmlD-like substrate binding" evidence="3">
    <location>
        <begin position="1"/>
        <end position="284"/>
    </location>
</feature>
<keyword evidence="2 4" id="KW-0560">Oxidoreductase</keyword>
<dbReference type="Pfam" id="PF04321">
    <property type="entry name" value="RmlD_sub_bind"/>
    <property type="match status" value="1"/>
</dbReference>
<keyword evidence="5" id="KW-1185">Reference proteome</keyword>
<dbReference type="EC" id="1.1.1.133" evidence="2"/>
<sequence>MKILITGGQGFFASRFVDFYKNKYEIFAPGHKELDVTDEASVNKVIAAFVPDIIIHTAAVASTDYCNEHPDIAHKINVDGTVYLAHAAKEIDAQMVFISSEQVFNGNDEAGPYSENHRAVPDTVYGQTKLKAEKLLQEILPELWILRFTWLFGLPQRNCGMSDNIIWGTIKSILQNKPVKASKNEFRGMTYVQEVIENMEKIFKIPYGTYNIGAQNNKSRYEITAEIIKELGLEQRLPELLSEDTVKYAQKARDIRINTDKAARAGVIFSDTTAAIKKCLAEYKFYI</sequence>
<comment type="pathway">
    <text evidence="2">Carbohydrate biosynthesis; dTDP-L-rhamnose biosynthesis.</text>
</comment>
<dbReference type="EMBL" id="JACHFH010000007">
    <property type="protein sequence ID" value="MBB5335668.1"/>
    <property type="molecule type" value="Genomic_DNA"/>
</dbReference>
<dbReference type="GO" id="GO:0019305">
    <property type="term" value="P:dTDP-rhamnose biosynthetic process"/>
    <property type="evidence" value="ECO:0007669"/>
    <property type="project" value="UniProtKB-UniPathway"/>
</dbReference>
<dbReference type="SUPFAM" id="SSF51735">
    <property type="entry name" value="NAD(P)-binding Rossmann-fold domains"/>
    <property type="match status" value="1"/>
</dbReference>
<accession>A0A840ULV3</accession>
<name>A0A840ULV3_9FIRM</name>
<dbReference type="RefSeq" id="WP_196611090.1">
    <property type="nucleotide sequence ID" value="NZ_JACHFH010000007.1"/>
</dbReference>
<evidence type="ECO:0000256" key="2">
    <source>
        <dbReference type="RuleBase" id="RU364082"/>
    </source>
</evidence>
<proteinExistence type="inferred from homology"/>
<dbReference type="Gene3D" id="3.40.50.720">
    <property type="entry name" value="NAD(P)-binding Rossmann-like Domain"/>
    <property type="match status" value="1"/>
</dbReference>
<protein>
    <recommendedName>
        <fullName evidence="2">dTDP-4-dehydrorhamnose reductase</fullName>
        <ecNumber evidence="2">1.1.1.133</ecNumber>
    </recommendedName>
</protein>
<comment type="function">
    <text evidence="2">Catalyzes the reduction of dTDP-6-deoxy-L-lyxo-4-hexulose to yield dTDP-L-rhamnose.</text>
</comment>
<evidence type="ECO:0000259" key="3">
    <source>
        <dbReference type="Pfam" id="PF04321"/>
    </source>
</evidence>
<dbReference type="GO" id="GO:0008831">
    <property type="term" value="F:dTDP-4-dehydrorhamnose reductase activity"/>
    <property type="evidence" value="ECO:0007669"/>
    <property type="project" value="UniProtKB-EC"/>
</dbReference>
<reference evidence="4 5" key="1">
    <citation type="submission" date="2020-08" db="EMBL/GenBank/DDBJ databases">
        <title>Genomic Encyclopedia of Type Strains, Phase IV (KMG-IV): sequencing the most valuable type-strain genomes for metagenomic binning, comparative biology and taxonomic classification.</title>
        <authorList>
            <person name="Goeker M."/>
        </authorList>
    </citation>
    <scope>NUCLEOTIDE SEQUENCE [LARGE SCALE GENOMIC DNA]</scope>
    <source>
        <strain evidence="4 5">DSM 24661</strain>
    </source>
</reference>